<proteinExistence type="predicted"/>
<evidence type="ECO:0000313" key="2">
    <source>
        <dbReference type="EMBL" id="MBD3866729.1"/>
    </source>
</evidence>
<comment type="caution">
    <text evidence="2">The sequence shown here is derived from an EMBL/GenBank/DDBJ whole genome shotgun (WGS) entry which is preliminary data.</text>
</comment>
<dbReference type="AlphaFoldDB" id="A0A8J6XYG6"/>
<organism evidence="2 3">
    <name type="scientific">Candidatus Polarisedimenticola svalbardensis</name>
    <dbReference type="NCBI Taxonomy" id="2886004"/>
    <lineage>
        <taxon>Bacteria</taxon>
        <taxon>Pseudomonadati</taxon>
        <taxon>Acidobacteriota</taxon>
        <taxon>Candidatus Polarisedimenticolia</taxon>
        <taxon>Candidatus Polarisedimenticolales</taxon>
        <taxon>Candidatus Polarisedimenticolaceae</taxon>
        <taxon>Candidatus Polarisedimenticola</taxon>
    </lineage>
</organism>
<dbReference type="Proteomes" id="UP000648239">
    <property type="component" value="Unassembled WGS sequence"/>
</dbReference>
<keyword evidence="1" id="KW-0732">Signal</keyword>
<evidence type="ECO:0000313" key="3">
    <source>
        <dbReference type="Proteomes" id="UP000648239"/>
    </source>
</evidence>
<reference evidence="2 3" key="1">
    <citation type="submission" date="2020-08" db="EMBL/GenBank/DDBJ databases">
        <title>Acidobacteriota in marine sediments use diverse sulfur dissimilation pathways.</title>
        <authorList>
            <person name="Wasmund K."/>
        </authorList>
    </citation>
    <scope>NUCLEOTIDE SEQUENCE [LARGE SCALE GENOMIC DNA]</scope>
    <source>
        <strain evidence="2">MAG AM4</strain>
    </source>
</reference>
<protein>
    <submittedName>
        <fullName evidence="2">Uncharacterized protein</fullName>
    </submittedName>
</protein>
<accession>A0A8J6XYG6</accession>
<evidence type="ECO:0000256" key="1">
    <source>
        <dbReference type="SAM" id="SignalP"/>
    </source>
</evidence>
<dbReference type="EMBL" id="JACXWD010000002">
    <property type="protein sequence ID" value="MBD3866729.1"/>
    <property type="molecule type" value="Genomic_DNA"/>
</dbReference>
<sequence>MPGRKIAAVLMALTAILPAAAGPSPAGPALVVEVLYGPEGGPDRFRTDFEDELLLNLRSRGCFGAILAGGEGGDVLFRVVLEAPLEEELNTLSLAGSIRNEDEMGTSSTTSSIRIHADMEIVVTASGELFRSKRIRGQASYRPTFAWEDGSVKSRDDLIRDFAAQMAGYACKANGKKLRKKLAGKGSEPSPIR</sequence>
<gene>
    <name evidence="2" type="ORF">IFK94_01270</name>
</gene>
<name>A0A8J6XYG6_9BACT</name>
<feature type="signal peptide" evidence="1">
    <location>
        <begin position="1"/>
        <end position="21"/>
    </location>
</feature>
<feature type="chain" id="PRO_5035149550" evidence="1">
    <location>
        <begin position="22"/>
        <end position="193"/>
    </location>
</feature>